<organism evidence="1 2">
    <name type="scientific">Pseudomonas kuykendallii</name>
    <dbReference type="NCBI Taxonomy" id="1007099"/>
    <lineage>
        <taxon>Bacteria</taxon>
        <taxon>Pseudomonadati</taxon>
        <taxon>Pseudomonadota</taxon>
        <taxon>Gammaproteobacteria</taxon>
        <taxon>Pseudomonadales</taxon>
        <taxon>Pseudomonadaceae</taxon>
        <taxon>Pseudomonas</taxon>
    </lineage>
</organism>
<dbReference type="Proteomes" id="UP000249198">
    <property type="component" value="Unassembled WGS sequence"/>
</dbReference>
<evidence type="ECO:0000313" key="1">
    <source>
        <dbReference type="EMBL" id="PZP22544.1"/>
    </source>
</evidence>
<sequence>MPGSHLCVASRTPWLNRLTLPQALELMRRHFRPLGLEVSFETPDSLLVRVLDPLTADPLLTVTGIRCNTKLTHKEIDRLIQALETDLEVIHPNNPFTRRTE</sequence>
<dbReference type="EMBL" id="QFOH01000018">
    <property type="protein sequence ID" value="PZP22544.1"/>
    <property type="molecule type" value="Genomic_DNA"/>
</dbReference>
<comment type="caution">
    <text evidence="1">The sequence shown here is derived from an EMBL/GenBank/DDBJ whole genome shotgun (WGS) entry which is preliminary data.</text>
</comment>
<proteinExistence type="predicted"/>
<accession>A0A2W5CYI7</accession>
<name>A0A2W5CYI7_9PSED</name>
<protein>
    <submittedName>
        <fullName evidence="1">DUF1652 domain-containing protein</fullName>
    </submittedName>
</protein>
<reference evidence="1 2" key="1">
    <citation type="submission" date="2017-08" db="EMBL/GenBank/DDBJ databases">
        <title>Infants hospitalized years apart are colonized by the same room-sourced microbial strains.</title>
        <authorList>
            <person name="Brooks B."/>
            <person name="Olm M.R."/>
            <person name="Firek B.A."/>
            <person name="Baker R."/>
            <person name="Thomas B.C."/>
            <person name="Morowitz M.J."/>
            <person name="Banfield J.F."/>
        </authorList>
    </citation>
    <scope>NUCLEOTIDE SEQUENCE [LARGE SCALE GENOMIC DNA]</scope>
    <source>
        <strain evidence="1">S2_009_000_R2_77</strain>
    </source>
</reference>
<evidence type="ECO:0000313" key="2">
    <source>
        <dbReference type="Proteomes" id="UP000249198"/>
    </source>
</evidence>
<dbReference type="InterPro" id="IPR012448">
    <property type="entry name" value="DUF1652"/>
</dbReference>
<dbReference type="Pfam" id="PF07865">
    <property type="entry name" value="DUF1652"/>
    <property type="match status" value="1"/>
</dbReference>
<dbReference type="AlphaFoldDB" id="A0A2W5CYI7"/>
<dbReference type="OrthoDB" id="6990951at2"/>
<gene>
    <name evidence="1" type="ORF">DI599_14915</name>
</gene>